<organism evidence="2 3">
    <name type="scientific">Linum trigynum</name>
    <dbReference type="NCBI Taxonomy" id="586398"/>
    <lineage>
        <taxon>Eukaryota</taxon>
        <taxon>Viridiplantae</taxon>
        <taxon>Streptophyta</taxon>
        <taxon>Embryophyta</taxon>
        <taxon>Tracheophyta</taxon>
        <taxon>Spermatophyta</taxon>
        <taxon>Magnoliopsida</taxon>
        <taxon>eudicotyledons</taxon>
        <taxon>Gunneridae</taxon>
        <taxon>Pentapetalae</taxon>
        <taxon>rosids</taxon>
        <taxon>fabids</taxon>
        <taxon>Malpighiales</taxon>
        <taxon>Linaceae</taxon>
        <taxon>Linum</taxon>
    </lineage>
</organism>
<protein>
    <submittedName>
        <fullName evidence="2">Uncharacterized protein</fullName>
    </submittedName>
</protein>
<dbReference type="AlphaFoldDB" id="A0AAV2E2L5"/>
<keyword evidence="3" id="KW-1185">Reference proteome</keyword>
<reference evidence="2 3" key="1">
    <citation type="submission" date="2024-04" db="EMBL/GenBank/DDBJ databases">
        <authorList>
            <person name="Fracassetti M."/>
        </authorList>
    </citation>
    <scope>NUCLEOTIDE SEQUENCE [LARGE SCALE GENOMIC DNA]</scope>
</reference>
<dbReference type="Proteomes" id="UP001497516">
    <property type="component" value="Chromosome 4"/>
</dbReference>
<dbReference type="EMBL" id="OZ034817">
    <property type="protein sequence ID" value="CAL1380042.1"/>
    <property type="molecule type" value="Genomic_DNA"/>
</dbReference>
<evidence type="ECO:0000256" key="1">
    <source>
        <dbReference type="SAM" id="MobiDB-lite"/>
    </source>
</evidence>
<name>A0AAV2E2L5_9ROSI</name>
<feature type="region of interest" description="Disordered" evidence="1">
    <location>
        <begin position="18"/>
        <end position="88"/>
    </location>
</feature>
<evidence type="ECO:0000313" key="2">
    <source>
        <dbReference type="EMBL" id="CAL1380042.1"/>
    </source>
</evidence>
<accession>A0AAV2E2L5</accession>
<sequence>MMHPSRFCLPCRRIEEEKIPRPTPVIRGSSSFSSFASGNGELEKRKYVDLESMPSRRAHPSRRSPSGNGELEKRSGGVNLEKRSRAFY</sequence>
<feature type="compositionally biased region" description="Basic and acidic residues" evidence="1">
    <location>
        <begin position="70"/>
        <end position="88"/>
    </location>
</feature>
<evidence type="ECO:0000313" key="3">
    <source>
        <dbReference type="Proteomes" id="UP001497516"/>
    </source>
</evidence>
<proteinExistence type="predicted"/>
<gene>
    <name evidence="2" type="ORF">LTRI10_LOCUS21517</name>
</gene>